<name>K5D7P2_9BACE</name>
<reference evidence="2 3" key="1">
    <citation type="submission" date="2012-02" db="EMBL/GenBank/DDBJ databases">
        <title>The Genome Sequence of Bacteroides finegoldii CL09T03C10.</title>
        <authorList>
            <consortium name="The Broad Institute Genome Sequencing Platform"/>
            <person name="Earl A."/>
            <person name="Ward D."/>
            <person name="Feldgarden M."/>
            <person name="Gevers D."/>
            <person name="Zitomersky N.L."/>
            <person name="Coyne M.J."/>
            <person name="Comstock L.E."/>
            <person name="Young S.K."/>
            <person name="Zeng Q."/>
            <person name="Gargeya S."/>
            <person name="Fitzgerald M."/>
            <person name="Haas B."/>
            <person name="Abouelleil A."/>
            <person name="Alvarado L."/>
            <person name="Arachchi H.M."/>
            <person name="Berlin A."/>
            <person name="Chapman S.B."/>
            <person name="Gearin G."/>
            <person name="Goldberg J."/>
            <person name="Griggs A."/>
            <person name="Gujja S."/>
            <person name="Hansen M."/>
            <person name="Heiman D."/>
            <person name="Howarth C."/>
            <person name="Larimer J."/>
            <person name="Lui A."/>
            <person name="MacDonald P.J.P."/>
            <person name="McCowen C."/>
            <person name="Montmayeur A."/>
            <person name="Murphy C."/>
            <person name="Neiman D."/>
            <person name="Pearson M."/>
            <person name="Priest M."/>
            <person name="Roberts A."/>
            <person name="Saif S."/>
            <person name="Shea T."/>
            <person name="Sisk P."/>
            <person name="Stolte C."/>
            <person name="Sykes S."/>
            <person name="Wortman J."/>
            <person name="Nusbaum C."/>
            <person name="Birren B."/>
        </authorList>
    </citation>
    <scope>NUCLEOTIDE SEQUENCE [LARGE SCALE GENOMIC DNA]</scope>
    <source>
        <strain evidence="2 3">CL09T03C10</strain>
    </source>
</reference>
<keyword evidence="1" id="KW-1133">Transmembrane helix</keyword>
<dbReference type="RefSeq" id="WP_007766679.1">
    <property type="nucleotide sequence ID" value="NZ_AKBZ01000006.1"/>
</dbReference>
<dbReference type="HOGENOM" id="CLU_3058468_0_0_10"/>
<accession>K5D7P2</accession>
<protein>
    <submittedName>
        <fullName evidence="2">Uncharacterized protein</fullName>
    </submittedName>
</protein>
<proteinExistence type="predicted"/>
<comment type="caution">
    <text evidence="2">The sequence shown here is derived from an EMBL/GenBank/DDBJ whole genome shotgun (WGS) entry which is preliminary data.</text>
</comment>
<gene>
    <name evidence="2" type="ORF">HMPREF1057_03736</name>
</gene>
<dbReference type="AlphaFoldDB" id="K5D7P2"/>
<evidence type="ECO:0000313" key="2">
    <source>
        <dbReference type="EMBL" id="EKJ88983.1"/>
    </source>
</evidence>
<feature type="transmembrane region" description="Helical" evidence="1">
    <location>
        <begin position="12"/>
        <end position="32"/>
    </location>
</feature>
<sequence length="53" mass="6154">MAKQNSQTKTWMYLCATTGIVSFLFAMVGFYFHHWFMSGILLLVTYQTSDCFS</sequence>
<keyword evidence="1" id="KW-0812">Transmembrane</keyword>
<dbReference type="Proteomes" id="UP000007995">
    <property type="component" value="Unassembled WGS sequence"/>
</dbReference>
<organism evidence="2 3">
    <name type="scientific">Bacteroides finegoldii CL09T03C10</name>
    <dbReference type="NCBI Taxonomy" id="997888"/>
    <lineage>
        <taxon>Bacteria</taxon>
        <taxon>Pseudomonadati</taxon>
        <taxon>Bacteroidota</taxon>
        <taxon>Bacteroidia</taxon>
        <taxon>Bacteroidales</taxon>
        <taxon>Bacteroidaceae</taxon>
        <taxon>Bacteroides</taxon>
    </lineage>
</organism>
<dbReference type="EMBL" id="AGXW01000014">
    <property type="protein sequence ID" value="EKJ88983.1"/>
    <property type="molecule type" value="Genomic_DNA"/>
</dbReference>
<evidence type="ECO:0000256" key="1">
    <source>
        <dbReference type="SAM" id="Phobius"/>
    </source>
</evidence>
<keyword evidence="1" id="KW-0472">Membrane</keyword>
<evidence type="ECO:0000313" key="3">
    <source>
        <dbReference type="Proteomes" id="UP000007995"/>
    </source>
</evidence>